<protein>
    <submittedName>
        <fullName evidence="2">Uncharacterized protein</fullName>
    </submittedName>
</protein>
<evidence type="ECO:0000313" key="3">
    <source>
        <dbReference type="Proteomes" id="UP000190890"/>
    </source>
</evidence>
<keyword evidence="3" id="KW-1185">Reference proteome</keyword>
<dbReference type="AlphaFoldDB" id="A0A1S8T744"/>
<reference evidence="2 3" key="1">
    <citation type="submission" date="2016-05" db="EMBL/GenBank/DDBJ databases">
        <title>Microbial solvent formation.</title>
        <authorList>
            <person name="Poehlein A."/>
            <person name="Montoya Solano J.D."/>
            <person name="Flitsch S."/>
            <person name="Krabben P."/>
            <person name="Duerre P."/>
            <person name="Daniel R."/>
        </authorList>
    </citation>
    <scope>NUCLEOTIDE SEQUENCE [LARGE SCALE GENOMIC DNA]</scope>
    <source>
        <strain evidence="2 3">DSM 2619</strain>
    </source>
</reference>
<evidence type="ECO:0000313" key="2">
    <source>
        <dbReference type="EMBL" id="OOM73576.1"/>
    </source>
</evidence>
<accession>A0A1S8T744</accession>
<comment type="caution">
    <text evidence="2">The sequence shown here is derived from an EMBL/GenBank/DDBJ whole genome shotgun (WGS) entry which is preliminary data.</text>
</comment>
<dbReference type="Proteomes" id="UP000190890">
    <property type="component" value="Unassembled WGS sequence"/>
</dbReference>
<dbReference type="EMBL" id="LZZM01000213">
    <property type="protein sequence ID" value="OOM73576.1"/>
    <property type="molecule type" value="Genomic_DNA"/>
</dbReference>
<sequence length="380" mass="42247">MEFNIGNLVSSAIGAVVKVATAVIDFFSPAAEAGGGLAGMAVGLAEAVMGAVPGTADVNGDGEIDADEAEVIIKDVLKVMLGGFIGAFGCRSSESDNQSDEEDSPGPGDNIVISGNYVSENGKYVKRSFIETAIKRIKDFKSQGKEDITWIIADSGYDWKEKMDMQNFASENGVKIMFIDDKEQLADYINQGKNEHGETIEERDLNKISSVTVFGHGSYLAYNNEFKLALGYEDEEKPALNISSQDLKNMKIDKNVFSSDSRTWFESCNTGTITEKSEDNKSFAQEWADETGSKTIALSDGRTNYEFINDHVDDREDTIWKWQDRYRRWCRGEDFTLNGSENYPVRSTDKGSENSQWKVYEKDKQPIDIDQSKIKEELGE</sequence>
<feature type="region of interest" description="Disordered" evidence="1">
    <location>
        <begin position="340"/>
        <end position="363"/>
    </location>
</feature>
<proteinExistence type="predicted"/>
<dbReference type="RefSeq" id="WP_242954228.1">
    <property type="nucleotide sequence ID" value="NZ_LZZM01000213.1"/>
</dbReference>
<evidence type="ECO:0000256" key="1">
    <source>
        <dbReference type="SAM" id="MobiDB-lite"/>
    </source>
</evidence>
<dbReference type="STRING" id="29367.CLPUN_44720"/>
<gene>
    <name evidence="2" type="ORF">CLPUN_44720</name>
</gene>
<organism evidence="2 3">
    <name type="scientific">Clostridium puniceum</name>
    <dbReference type="NCBI Taxonomy" id="29367"/>
    <lineage>
        <taxon>Bacteria</taxon>
        <taxon>Bacillati</taxon>
        <taxon>Bacillota</taxon>
        <taxon>Clostridia</taxon>
        <taxon>Eubacteriales</taxon>
        <taxon>Clostridiaceae</taxon>
        <taxon>Clostridium</taxon>
    </lineage>
</organism>
<name>A0A1S8T744_9CLOT</name>